<name>A0A644XIJ7_9ZZZZ</name>
<reference evidence="3" key="1">
    <citation type="submission" date="2019-08" db="EMBL/GenBank/DDBJ databases">
        <authorList>
            <person name="Kucharzyk K."/>
            <person name="Murdoch R.W."/>
            <person name="Higgins S."/>
            <person name="Loffler F."/>
        </authorList>
    </citation>
    <scope>NUCLEOTIDE SEQUENCE</scope>
</reference>
<dbReference type="SUPFAM" id="SSF51182">
    <property type="entry name" value="RmlC-like cupins"/>
    <property type="match status" value="1"/>
</dbReference>
<dbReference type="Gene3D" id="2.60.120.10">
    <property type="entry name" value="Jelly Rolls"/>
    <property type="match status" value="1"/>
</dbReference>
<dbReference type="PANTHER" id="PTHR35848">
    <property type="entry name" value="OXALATE-BINDING PROTEIN"/>
    <property type="match status" value="1"/>
</dbReference>
<dbReference type="GO" id="GO:0046872">
    <property type="term" value="F:metal ion binding"/>
    <property type="evidence" value="ECO:0007669"/>
    <property type="project" value="UniProtKB-KW"/>
</dbReference>
<protein>
    <submittedName>
        <fullName evidence="3">Oxalate-binding protein</fullName>
    </submittedName>
</protein>
<evidence type="ECO:0000259" key="2">
    <source>
        <dbReference type="Pfam" id="PF07883"/>
    </source>
</evidence>
<accession>A0A644XIJ7</accession>
<dbReference type="Pfam" id="PF07883">
    <property type="entry name" value="Cupin_2"/>
    <property type="match status" value="1"/>
</dbReference>
<dbReference type="PANTHER" id="PTHR35848:SF6">
    <property type="entry name" value="CUPIN TYPE-2 DOMAIN-CONTAINING PROTEIN"/>
    <property type="match status" value="1"/>
</dbReference>
<gene>
    <name evidence="3" type="ORF">SDC9_60393</name>
</gene>
<dbReference type="InterPro" id="IPR011051">
    <property type="entry name" value="RmlC_Cupin_sf"/>
</dbReference>
<sequence>MIRRSNERIVETHEHKFGGDGSITVRSLLNNPEELNGKGRVFAHTTLNAECGIGYHVHKGESETYYILSGEGEFNDNGTLRKISAGDVTHTPSGEGHGIRNTGREPLEFVALILYSE</sequence>
<keyword evidence="1" id="KW-0479">Metal-binding</keyword>
<evidence type="ECO:0000256" key="1">
    <source>
        <dbReference type="ARBA" id="ARBA00022723"/>
    </source>
</evidence>
<dbReference type="CDD" id="cd02221">
    <property type="entry name" value="cupin_TM1287-like"/>
    <property type="match status" value="1"/>
</dbReference>
<dbReference type="InterPro" id="IPR013096">
    <property type="entry name" value="Cupin_2"/>
</dbReference>
<dbReference type="InterPro" id="IPR014710">
    <property type="entry name" value="RmlC-like_jellyroll"/>
</dbReference>
<evidence type="ECO:0000313" key="3">
    <source>
        <dbReference type="EMBL" id="MPM14033.1"/>
    </source>
</evidence>
<feature type="domain" description="Cupin type-2" evidence="2">
    <location>
        <begin position="49"/>
        <end position="111"/>
    </location>
</feature>
<dbReference type="EMBL" id="VSSQ01002214">
    <property type="protein sequence ID" value="MPM14033.1"/>
    <property type="molecule type" value="Genomic_DNA"/>
</dbReference>
<dbReference type="AlphaFoldDB" id="A0A644XIJ7"/>
<comment type="caution">
    <text evidence="3">The sequence shown here is derived from an EMBL/GenBank/DDBJ whole genome shotgun (WGS) entry which is preliminary data.</text>
</comment>
<dbReference type="InterPro" id="IPR051610">
    <property type="entry name" value="GPI/OXD"/>
</dbReference>
<proteinExistence type="predicted"/>
<organism evidence="3">
    <name type="scientific">bioreactor metagenome</name>
    <dbReference type="NCBI Taxonomy" id="1076179"/>
    <lineage>
        <taxon>unclassified sequences</taxon>
        <taxon>metagenomes</taxon>
        <taxon>ecological metagenomes</taxon>
    </lineage>
</organism>